<keyword evidence="3 5" id="KW-0368">Histidine biosynthesis</keyword>
<comment type="pathway">
    <text evidence="4">Amino-acid biosynthesis.</text>
</comment>
<dbReference type="OrthoDB" id="9807749at2"/>
<dbReference type="Gene3D" id="3.20.20.70">
    <property type="entry name" value="Aldolase class I"/>
    <property type="match status" value="1"/>
</dbReference>
<gene>
    <name evidence="6" type="ORF">SAMN00768000_0603</name>
</gene>
<dbReference type="Pfam" id="PF00977">
    <property type="entry name" value="His_biosynth"/>
    <property type="match status" value="1"/>
</dbReference>
<evidence type="ECO:0000256" key="2">
    <source>
        <dbReference type="ARBA" id="ARBA00022605"/>
    </source>
</evidence>
<dbReference type="InterPro" id="IPR044524">
    <property type="entry name" value="Isoase_HisA-like"/>
</dbReference>
<dbReference type="PANTHER" id="PTHR43090">
    <property type="entry name" value="1-(5-PHOSPHORIBOSYL)-5-[(5-PHOSPHORIBOSYLAMINO)METHYLIDENEAMINO] IMIDAZOLE-4-CARBOXAMIDE ISOMERASE"/>
    <property type="match status" value="1"/>
</dbReference>
<protein>
    <submittedName>
        <fullName evidence="6">1-(5-phosphoribosyl)-5-[(5-phosphoribosylamino)methylideneamino] imidazole-4-carboxamide isomerase</fullName>
    </submittedName>
</protein>
<evidence type="ECO:0000313" key="7">
    <source>
        <dbReference type="Proteomes" id="UP000192660"/>
    </source>
</evidence>
<keyword evidence="2 5" id="KW-0028">Amino-acid biosynthesis</keyword>
<proteinExistence type="inferred from homology"/>
<dbReference type="GO" id="GO:0003949">
    <property type="term" value="F:1-(5-phosphoribosyl)-5-[(5-phosphoribosylamino)methylideneamino]imidazole-4-carboxamide isomerase activity"/>
    <property type="evidence" value="ECO:0007669"/>
    <property type="project" value="InterPro"/>
</dbReference>
<evidence type="ECO:0000313" key="6">
    <source>
        <dbReference type="EMBL" id="SMC02454.1"/>
    </source>
</evidence>
<keyword evidence="7" id="KW-1185">Reference proteome</keyword>
<organism evidence="6 7">
    <name type="scientific">Sulfobacillus thermosulfidooxidans (strain DSM 9293 / VKM B-1269 / AT-1)</name>
    <dbReference type="NCBI Taxonomy" id="929705"/>
    <lineage>
        <taxon>Bacteria</taxon>
        <taxon>Bacillati</taxon>
        <taxon>Bacillota</taxon>
        <taxon>Clostridia</taxon>
        <taxon>Eubacteriales</taxon>
        <taxon>Clostridiales Family XVII. Incertae Sedis</taxon>
        <taxon>Sulfobacillus</taxon>
    </lineage>
</organism>
<sequence length="237" mass="25596">MSTPSPFNIVPVMHISSGRVIRWQGDHFIRCHGIEANPLSLALHWLQQGAHQLHVIDLDAAQGRASVVPALLLALMNKSAQVSVGGGIHNVCTAKERLSYGASHIVVGSLLADPLLLHKVVRAVGLPRIWGSIPVENGNGIDQHIIHAKEAGLHNLVLVAQSPYTMAEPANLRLIEKLTQDGFTIWTSGQIHHSHELVTMYQAGAKGAFISRALHDGSLRVDRIAEDIQRAGAHMSA</sequence>
<dbReference type="InterPro" id="IPR011060">
    <property type="entry name" value="RibuloseP-bd_barrel"/>
</dbReference>
<dbReference type="GO" id="GO:0000105">
    <property type="term" value="P:L-histidine biosynthetic process"/>
    <property type="evidence" value="ECO:0007669"/>
    <property type="project" value="UniProtKB-KW"/>
</dbReference>
<dbReference type="EMBL" id="FWWY01000001">
    <property type="protein sequence ID" value="SMC02454.1"/>
    <property type="molecule type" value="Genomic_DNA"/>
</dbReference>
<evidence type="ECO:0000256" key="5">
    <source>
        <dbReference type="RuleBase" id="RU003657"/>
    </source>
</evidence>
<reference evidence="7" key="1">
    <citation type="submission" date="2017-04" db="EMBL/GenBank/DDBJ databases">
        <authorList>
            <person name="Varghese N."/>
            <person name="Submissions S."/>
        </authorList>
    </citation>
    <scope>NUCLEOTIDE SEQUENCE [LARGE SCALE GENOMIC DNA]</scope>
    <source>
        <strain evidence="7">DSM 9293</strain>
    </source>
</reference>
<evidence type="ECO:0000256" key="1">
    <source>
        <dbReference type="ARBA" id="ARBA00009667"/>
    </source>
</evidence>
<dbReference type="PANTHER" id="PTHR43090:SF2">
    <property type="entry name" value="1-(5-PHOSPHORIBOSYL)-5-[(5-PHOSPHORIBOSYLAMINO)METHYLIDENEAMINO] IMIDAZOLE-4-CARBOXAMIDE ISOMERASE"/>
    <property type="match status" value="1"/>
</dbReference>
<keyword evidence="6" id="KW-0413">Isomerase</keyword>
<dbReference type="InterPro" id="IPR006062">
    <property type="entry name" value="His_biosynth"/>
</dbReference>
<name>A0A1W1W850_SULTA</name>
<accession>A0A1W1W850</accession>
<dbReference type="Proteomes" id="UP000192660">
    <property type="component" value="Unassembled WGS sequence"/>
</dbReference>
<dbReference type="AlphaFoldDB" id="A0A1W1W850"/>
<dbReference type="RefSeq" id="WP_020376475.1">
    <property type="nucleotide sequence ID" value="NZ_FWWY01000001.1"/>
</dbReference>
<comment type="similarity">
    <text evidence="1 5">Belongs to the HisA/HisF family.</text>
</comment>
<evidence type="ECO:0000256" key="4">
    <source>
        <dbReference type="ARBA" id="ARBA00029440"/>
    </source>
</evidence>
<dbReference type="InterPro" id="IPR013785">
    <property type="entry name" value="Aldolase_TIM"/>
</dbReference>
<dbReference type="GO" id="GO:0000162">
    <property type="term" value="P:L-tryptophan biosynthetic process"/>
    <property type="evidence" value="ECO:0007669"/>
    <property type="project" value="TreeGrafter"/>
</dbReference>
<evidence type="ECO:0000256" key="3">
    <source>
        <dbReference type="ARBA" id="ARBA00023102"/>
    </source>
</evidence>
<dbReference type="STRING" id="28034.BFX07_04580"/>
<dbReference type="GO" id="GO:0005737">
    <property type="term" value="C:cytoplasm"/>
    <property type="evidence" value="ECO:0007669"/>
    <property type="project" value="TreeGrafter"/>
</dbReference>
<dbReference type="SUPFAM" id="SSF51366">
    <property type="entry name" value="Ribulose-phoshate binding barrel"/>
    <property type="match status" value="1"/>
</dbReference>